<dbReference type="GO" id="GO:0008270">
    <property type="term" value="F:zinc ion binding"/>
    <property type="evidence" value="ECO:0007669"/>
    <property type="project" value="UniProtKB-KW"/>
</dbReference>
<evidence type="ECO:0000313" key="8">
    <source>
        <dbReference type="Proteomes" id="UP001162480"/>
    </source>
</evidence>
<dbReference type="InterPro" id="IPR027266">
    <property type="entry name" value="TrmE/GcvT-like"/>
</dbReference>
<dbReference type="Gene3D" id="3.30.1360.120">
    <property type="entry name" value="Probable tRNA modification gtpase trme, domain 1"/>
    <property type="match status" value="1"/>
</dbReference>
<keyword evidence="7" id="KW-0808">Transferase</keyword>
<evidence type="ECO:0000256" key="3">
    <source>
        <dbReference type="ARBA" id="ARBA00022833"/>
    </source>
</evidence>
<feature type="domain" description="RWD" evidence="6">
    <location>
        <begin position="38"/>
        <end position="138"/>
    </location>
</feature>
<evidence type="ECO:0000256" key="4">
    <source>
        <dbReference type="PROSITE-ProRule" id="PRU00175"/>
    </source>
</evidence>
<dbReference type="PANTHER" id="PTHR40237:SF1">
    <property type="entry name" value="LD44813P"/>
    <property type="match status" value="1"/>
</dbReference>
<dbReference type="Proteomes" id="UP001162480">
    <property type="component" value="Chromosome 2"/>
</dbReference>
<dbReference type="GO" id="GO:0016740">
    <property type="term" value="F:transferase activity"/>
    <property type="evidence" value="ECO:0007669"/>
    <property type="project" value="UniProtKB-KW"/>
</dbReference>
<keyword evidence="8" id="KW-1185">Reference proteome</keyword>
<dbReference type="PROSITE" id="PS50089">
    <property type="entry name" value="ZF_RING_2"/>
    <property type="match status" value="1"/>
</dbReference>
<dbReference type="InterPro" id="IPR018957">
    <property type="entry name" value="Znf_C3HC4_RING-type"/>
</dbReference>
<dbReference type="InterPro" id="IPR001841">
    <property type="entry name" value="Znf_RING"/>
</dbReference>
<dbReference type="InterPro" id="IPR006575">
    <property type="entry name" value="RWD_dom"/>
</dbReference>
<reference evidence="7" key="1">
    <citation type="submission" date="2023-08" db="EMBL/GenBank/DDBJ databases">
        <authorList>
            <person name="Alioto T."/>
            <person name="Alioto T."/>
            <person name="Gomez Garrido J."/>
        </authorList>
    </citation>
    <scope>NUCLEOTIDE SEQUENCE</scope>
</reference>
<organism evidence="7 8">
    <name type="scientific">Octopus vulgaris</name>
    <name type="common">Common octopus</name>
    <dbReference type="NCBI Taxonomy" id="6645"/>
    <lineage>
        <taxon>Eukaryota</taxon>
        <taxon>Metazoa</taxon>
        <taxon>Spiralia</taxon>
        <taxon>Lophotrochozoa</taxon>
        <taxon>Mollusca</taxon>
        <taxon>Cephalopoda</taxon>
        <taxon>Coleoidea</taxon>
        <taxon>Octopodiformes</taxon>
        <taxon>Octopoda</taxon>
        <taxon>Incirrata</taxon>
        <taxon>Octopodidae</taxon>
        <taxon>Octopus</taxon>
    </lineage>
</organism>
<evidence type="ECO:0000259" key="5">
    <source>
        <dbReference type="PROSITE" id="PS50089"/>
    </source>
</evidence>
<feature type="domain" description="RING-type" evidence="5">
    <location>
        <begin position="264"/>
        <end position="319"/>
    </location>
</feature>
<evidence type="ECO:0000259" key="6">
    <source>
        <dbReference type="PROSITE" id="PS50908"/>
    </source>
</evidence>
<keyword evidence="3" id="KW-0862">Zinc</keyword>
<dbReference type="InterPro" id="IPR013083">
    <property type="entry name" value="Znf_RING/FYVE/PHD"/>
</dbReference>
<dbReference type="EMBL" id="OX597815">
    <property type="protein sequence ID" value="CAI9718528.1"/>
    <property type="molecule type" value="Genomic_DNA"/>
</dbReference>
<evidence type="ECO:0000256" key="2">
    <source>
        <dbReference type="ARBA" id="ARBA00022771"/>
    </source>
</evidence>
<dbReference type="InterPro" id="IPR016135">
    <property type="entry name" value="UBQ-conjugating_enzyme/RWD"/>
</dbReference>
<sequence length="576" mass="67078">MQISEATISNAYLRCSFDRWRELDIQTMAKDRDKFIQNELQIVEKEWSRMEGSQLHTCLEALVAITIKKTSFKCLLMRMQFPVNYPQEAVIIELSSKTLSDKLLDGLQKVCDEESKKYLNQPQVGNMINFVSRFLDENNLCVCSSEISEIKRNMLEECDEIKLRQKASQIIIKAHQENYFLHFKVSVPIDYPKTQVGVDFVEYNFPELLKINFLAQANEYARQCVQPPLRKKPNDPPFQAKPSLLPICKFLIVDCVKNYPLQKCPICCEYVLPKGPVKECTRDKQVERVYCGHLYHHSCLATYMKTPPFIGGKKCPACNQRIFHEKWKITPELAEARWAHKQARERELDESLKMLQKFTSLSMKPFLKKVPISSAINCCSYSVFKSLQRTPRKLLETNLANFYSRHLSYLSEEYFSSYSNAFFRRCFPKSSSGFRASRLFCNQIVNRCKIDHRIKSHPFTSDVGNSSVKKLNNVKLFHLKSRGLIQLAGTDTSSFLQGLITNDMEQFQTDNKRTMYAMILNVQGRILYDIFIYALPNQSSAFFLECDTSIINDVTKLLKRYKIRKKVYQIQKRNIT</sequence>
<dbReference type="Pfam" id="PF00097">
    <property type="entry name" value="zf-C3HC4"/>
    <property type="match status" value="1"/>
</dbReference>
<dbReference type="SUPFAM" id="SSF103025">
    <property type="entry name" value="Folate-binding domain"/>
    <property type="match status" value="1"/>
</dbReference>
<keyword evidence="1" id="KW-0479">Metal-binding</keyword>
<accession>A0AA36AN31</accession>
<evidence type="ECO:0000313" key="7">
    <source>
        <dbReference type="EMBL" id="CAI9718528.1"/>
    </source>
</evidence>
<dbReference type="PROSITE" id="PS50908">
    <property type="entry name" value="RWD"/>
    <property type="match status" value="1"/>
</dbReference>
<evidence type="ECO:0000256" key="1">
    <source>
        <dbReference type="ARBA" id="ARBA00022723"/>
    </source>
</evidence>
<gene>
    <name evidence="7" type="ORF">OCTVUL_1B007418</name>
</gene>
<dbReference type="AlphaFoldDB" id="A0AA36AN31"/>
<dbReference type="PANTHER" id="PTHR40237">
    <property type="entry name" value="LD44813P"/>
    <property type="match status" value="1"/>
</dbReference>
<dbReference type="Pfam" id="PF05773">
    <property type="entry name" value="RWD"/>
    <property type="match status" value="1"/>
</dbReference>
<dbReference type="Gene3D" id="3.30.40.10">
    <property type="entry name" value="Zinc/RING finger domain, C3HC4 (zinc finger)"/>
    <property type="match status" value="1"/>
</dbReference>
<dbReference type="SUPFAM" id="SSF57850">
    <property type="entry name" value="RING/U-box"/>
    <property type="match status" value="1"/>
</dbReference>
<name>A0AA36AN31_OCTVU</name>
<dbReference type="Gene3D" id="3.10.110.10">
    <property type="entry name" value="Ubiquitin Conjugating Enzyme"/>
    <property type="match status" value="1"/>
</dbReference>
<proteinExistence type="predicted"/>
<keyword evidence="2 4" id="KW-0863">Zinc-finger</keyword>
<dbReference type="SUPFAM" id="SSF54495">
    <property type="entry name" value="UBC-like"/>
    <property type="match status" value="1"/>
</dbReference>
<protein>
    <submittedName>
        <fullName evidence="7">Transferase CAF17 homolog, mitochondrial</fullName>
    </submittedName>
</protein>